<sequence>MGNESGSEGEFTETGGDRAIKQEVIYQDEVIDVDQLINEHVILEDQIKQETMFEGDLMIKREALSHENSDTDDSAAVRLADIPQSCFMMGESTEDKLQVCSSGSGILPTSMQNLRDGVSSKCGKSSREYFECDVCHYRTNQLKNLRHHMRAHMVKKNLASIDKKSINPNCDIDEKPSYVCGSCGYRAKKPHHLKLHFRSHYNDMKANTNLEKASKPMILNYDIDEKPYAYRREAMLASHGGTEGRQKLTRVARVEIPVAEPGMEMPIAELGMDVPVAELGMDVPKAEPAVEIPVAKPRVEIPVAKPGMEVLVAKPGVEIPIAKPGVEIPVAKPGVEIPVAKPGVEIPVAKPGMEVLVAKPGVKIPVAKPGVEIPVAKPSVGVLIAKPGVEVPVVNPGVKSWSAVGCTPKKDIDPEIEGTDESVGYPVARFPLGDIDFRRIGTVLGDDPKETGDNAGEFPIERWGGERWNSHSELKPKIAAHGAGPPRSSEKDSEQSPKGLQEVRPRELSPQGETCHRCWTGGTCSSLPIYHPACTSWVQSFREVMGDERLVEVVMSEKEEKIGDVNIKQEVIDVDQIISEEVIIADPSIVKEEVIYGGDPLIKEEVMFSEDPLSSDLPEQAAVADSPQSCGASCNASSYA</sequence>
<evidence type="ECO:0000256" key="1">
    <source>
        <dbReference type="PROSITE-ProRule" id="PRU00042"/>
    </source>
</evidence>
<feature type="compositionally biased region" description="Polar residues" evidence="2">
    <location>
        <begin position="626"/>
        <end position="640"/>
    </location>
</feature>
<dbReference type="SUPFAM" id="SSF57667">
    <property type="entry name" value="beta-beta-alpha zinc fingers"/>
    <property type="match status" value="1"/>
</dbReference>
<feature type="region of interest" description="Disordered" evidence="2">
    <location>
        <begin position="445"/>
        <end position="513"/>
    </location>
</feature>
<comment type="caution">
    <text evidence="4">The sequence shown here is derived from an EMBL/GenBank/DDBJ whole genome shotgun (WGS) entry which is preliminary data.</text>
</comment>
<evidence type="ECO:0000256" key="2">
    <source>
        <dbReference type="SAM" id="MobiDB-lite"/>
    </source>
</evidence>
<evidence type="ECO:0000259" key="3">
    <source>
        <dbReference type="PROSITE" id="PS50157"/>
    </source>
</evidence>
<name>A0A8S9XN74_APOLU</name>
<dbReference type="AlphaFoldDB" id="A0A8S9XN74"/>
<dbReference type="Gene3D" id="3.30.160.60">
    <property type="entry name" value="Classic Zinc Finger"/>
    <property type="match status" value="1"/>
</dbReference>
<feature type="compositionally biased region" description="Basic and acidic residues" evidence="2">
    <location>
        <begin position="459"/>
        <end position="476"/>
    </location>
</feature>
<gene>
    <name evidence="4" type="ORF">GE061_014778</name>
</gene>
<dbReference type="InterPro" id="IPR013087">
    <property type="entry name" value="Znf_C2H2_type"/>
</dbReference>
<reference evidence="4" key="1">
    <citation type="journal article" date="2021" name="Mol. Ecol. Resour.">
        <title>Apolygus lucorum genome provides insights into omnivorousness and mesophyll feeding.</title>
        <authorList>
            <person name="Liu Y."/>
            <person name="Liu H."/>
            <person name="Wang H."/>
            <person name="Huang T."/>
            <person name="Liu B."/>
            <person name="Yang B."/>
            <person name="Yin L."/>
            <person name="Li B."/>
            <person name="Zhang Y."/>
            <person name="Zhang S."/>
            <person name="Jiang F."/>
            <person name="Zhang X."/>
            <person name="Ren Y."/>
            <person name="Wang B."/>
            <person name="Wang S."/>
            <person name="Lu Y."/>
            <person name="Wu K."/>
            <person name="Fan W."/>
            <person name="Wang G."/>
        </authorList>
    </citation>
    <scope>NUCLEOTIDE SEQUENCE</scope>
    <source>
        <strain evidence="4">12Hb</strain>
    </source>
</reference>
<protein>
    <recommendedName>
        <fullName evidence="3">C2H2-type domain-containing protein</fullName>
    </recommendedName>
</protein>
<keyword evidence="1" id="KW-0862">Zinc</keyword>
<feature type="region of interest" description="Disordered" evidence="2">
    <location>
        <begin position="613"/>
        <end position="640"/>
    </location>
</feature>
<keyword evidence="1" id="KW-0863">Zinc-finger</keyword>
<dbReference type="OrthoDB" id="196393at2759"/>
<dbReference type="Proteomes" id="UP000466442">
    <property type="component" value="Unassembled WGS sequence"/>
</dbReference>
<proteinExistence type="predicted"/>
<dbReference type="PROSITE" id="PS50157">
    <property type="entry name" value="ZINC_FINGER_C2H2_2"/>
    <property type="match status" value="2"/>
</dbReference>
<feature type="domain" description="C2H2-type" evidence="3">
    <location>
        <begin position="130"/>
        <end position="157"/>
    </location>
</feature>
<feature type="domain" description="C2H2-type" evidence="3">
    <location>
        <begin position="178"/>
        <end position="205"/>
    </location>
</feature>
<feature type="compositionally biased region" description="Basic and acidic residues" evidence="2">
    <location>
        <begin position="488"/>
        <end position="507"/>
    </location>
</feature>
<evidence type="ECO:0000313" key="5">
    <source>
        <dbReference type="Proteomes" id="UP000466442"/>
    </source>
</evidence>
<organism evidence="4 5">
    <name type="scientific">Apolygus lucorum</name>
    <name type="common">Small green plant bug</name>
    <name type="synonym">Lygocoris lucorum</name>
    <dbReference type="NCBI Taxonomy" id="248454"/>
    <lineage>
        <taxon>Eukaryota</taxon>
        <taxon>Metazoa</taxon>
        <taxon>Ecdysozoa</taxon>
        <taxon>Arthropoda</taxon>
        <taxon>Hexapoda</taxon>
        <taxon>Insecta</taxon>
        <taxon>Pterygota</taxon>
        <taxon>Neoptera</taxon>
        <taxon>Paraneoptera</taxon>
        <taxon>Hemiptera</taxon>
        <taxon>Heteroptera</taxon>
        <taxon>Panheteroptera</taxon>
        <taxon>Cimicomorpha</taxon>
        <taxon>Miridae</taxon>
        <taxon>Mirini</taxon>
        <taxon>Apolygus</taxon>
    </lineage>
</organism>
<dbReference type="GO" id="GO:0008270">
    <property type="term" value="F:zinc ion binding"/>
    <property type="evidence" value="ECO:0007669"/>
    <property type="project" value="UniProtKB-KW"/>
</dbReference>
<keyword evidence="1" id="KW-0479">Metal-binding</keyword>
<accession>A0A8S9XN74</accession>
<dbReference type="InterPro" id="IPR036236">
    <property type="entry name" value="Znf_C2H2_sf"/>
</dbReference>
<dbReference type="SMART" id="SM00355">
    <property type="entry name" value="ZnF_C2H2"/>
    <property type="match status" value="2"/>
</dbReference>
<dbReference type="EMBL" id="WIXP02000006">
    <property type="protein sequence ID" value="KAF6209035.1"/>
    <property type="molecule type" value="Genomic_DNA"/>
</dbReference>
<keyword evidence="5" id="KW-1185">Reference proteome</keyword>
<evidence type="ECO:0000313" key="4">
    <source>
        <dbReference type="EMBL" id="KAF6209035.1"/>
    </source>
</evidence>